<reference evidence="1" key="1">
    <citation type="submission" date="2022-06" db="EMBL/GenBank/DDBJ databases">
        <title>Sphingomonas sp. nov. isolated from rhizosphere soil of tomato.</title>
        <authorList>
            <person name="Dong H."/>
            <person name="Gao R."/>
        </authorList>
    </citation>
    <scope>NUCLEOTIDE SEQUENCE</scope>
    <source>
        <strain evidence="1">MMSM24</strain>
    </source>
</reference>
<organism evidence="1 2">
    <name type="scientific">Sphingomonas lycopersici</name>
    <dbReference type="NCBI Taxonomy" id="2951807"/>
    <lineage>
        <taxon>Bacteria</taxon>
        <taxon>Pseudomonadati</taxon>
        <taxon>Pseudomonadota</taxon>
        <taxon>Alphaproteobacteria</taxon>
        <taxon>Sphingomonadales</taxon>
        <taxon>Sphingomonadaceae</taxon>
        <taxon>Sphingomonas</taxon>
    </lineage>
</organism>
<evidence type="ECO:0000313" key="1">
    <source>
        <dbReference type="EMBL" id="MCW6537477.1"/>
    </source>
</evidence>
<comment type="caution">
    <text evidence="1">The sequence shown here is derived from an EMBL/GenBank/DDBJ whole genome shotgun (WGS) entry which is preliminary data.</text>
</comment>
<sequence>MFKRTLLLATLPALLVGGCSGTKNRGLESVHQPVVSRTDYSFDVGTAGTGLAPGEEQRLAGWMASLRLGYGDSVAIDDPGGSGKPAREAVAREAARFGLLVSDQAPTTGAPITPGTLRVVVSRARAQVPGCPDFSRTRQPEFESNTSSNQGCAINSNLAAMVANPLDLVRGEPGTQVYDAATGTRAITEYRKATPTGNGGTTIKAEKAGSK</sequence>
<accession>A0AA41ZDS4</accession>
<dbReference type="RefSeq" id="WP_179512184.1">
    <property type="nucleotide sequence ID" value="NZ_JANFAU010000020.1"/>
</dbReference>
<name>A0AA41ZDS4_9SPHN</name>
<dbReference type="AlphaFoldDB" id="A0AA41ZDS4"/>
<gene>
    <name evidence="1" type="ORF">NEE01_22080</name>
</gene>
<dbReference type="Proteomes" id="UP001165565">
    <property type="component" value="Unassembled WGS sequence"/>
</dbReference>
<protein>
    <submittedName>
        <fullName evidence="1">CpaD family pilus assembly protein</fullName>
    </submittedName>
</protein>
<evidence type="ECO:0000313" key="2">
    <source>
        <dbReference type="Proteomes" id="UP001165565"/>
    </source>
</evidence>
<proteinExistence type="predicted"/>
<keyword evidence="2" id="KW-1185">Reference proteome</keyword>
<dbReference type="EMBL" id="JANFAV010000023">
    <property type="protein sequence ID" value="MCW6537477.1"/>
    <property type="molecule type" value="Genomic_DNA"/>
</dbReference>
<dbReference type="Pfam" id="PF09476">
    <property type="entry name" value="Pilus_CpaD"/>
    <property type="match status" value="1"/>
</dbReference>
<dbReference type="PROSITE" id="PS51257">
    <property type="entry name" value="PROKAR_LIPOPROTEIN"/>
    <property type="match status" value="1"/>
</dbReference>
<dbReference type="InterPro" id="IPR019027">
    <property type="entry name" value="Pilus_biogenesis_CpaD-related"/>
</dbReference>